<sequence length="187" mass="22609">MPTHQGGGDLLAVGCLVRPAGTRSERGPWPRPSVWRRLRGRAPLRRVILARRRRRRRFSVPRATLCRRWRRASRHACWRRWSRRRPTMTLSGRARRRLKVVLCLCRWRPLPSRGPTPPRWRPPPRCYQSPDLQLPPWRLQATDRRPPPWRRKGPLRQRPARRVRALRRRRPPRRHQAPGQRLPPRRH</sequence>
<feature type="region of interest" description="Disordered" evidence="1">
    <location>
        <begin position="137"/>
        <end position="187"/>
    </location>
</feature>
<accession>A0A1X6NZK0</accession>
<proteinExistence type="predicted"/>
<protein>
    <submittedName>
        <fullName evidence="2">Uncharacterized protein</fullName>
    </submittedName>
</protein>
<evidence type="ECO:0000313" key="2">
    <source>
        <dbReference type="EMBL" id="OSX74038.1"/>
    </source>
</evidence>
<dbReference type="Proteomes" id="UP000218209">
    <property type="component" value="Unassembled WGS sequence"/>
</dbReference>
<evidence type="ECO:0000313" key="3">
    <source>
        <dbReference type="Proteomes" id="UP000218209"/>
    </source>
</evidence>
<reference evidence="2 3" key="1">
    <citation type="submission" date="2017-03" db="EMBL/GenBank/DDBJ databases">
        <title>WGS assembly of Porphyra umbilicalis.</title>
        <authorList>
            <person name="Brawley S.H."/>
            <person name="Blouin N.A."/>
            <person name="Ficko-Blean E."/>
            <person name="Wheeler G.L."/>
            <person name="Lohr M."/>
            <person name="Goodson H.V."/>
            <person name="Jenkins J.W."/>
            <person name="Blaby-Haas C.E."/>
            <person name="Helliwell K.E."/>
            <person name="Chan C."/>
            <person name="Marriage T."/>
            <person name="Bhattacharya D."/>
            <person name="Klein A.S."/>
            <person name="Badis Y."/>
            <person name="Brodie J."/>
            <person name="Cao Y."/>
            <person name="Collen J."/>
            <person name="Dittami S.M."/>
            <person name="Gachon C.M."/>
            <person name="Green B.R."/>
            <person name="Karpowicz S."/>
            <person name="Kim J.W."/>
            <person name="Kudahl U."/>
            <person name="Lin S."/>
            <person name="Michel G."/>
            <person name="Mittag M."/>
            <person name="Olson B.J."/>
            <person name="Pangilinan J."/>
            <person name="Peng Y."/>
            <person name="Qiu H."/>
            <person name="Shu S."/>
            <person name="Singer J.T."/>
            <person name="Smith A.G."/>
            <person name="Sprecher B.N."/>
            <person name="Wagner V."/>
            <person name="Wang W."/>
            <person name="Wang Z.-Y."/>
            <person name="Yan J."/>
            <person name="Yarish C."/>
            <person name="Zoeuner-Riek S."/>
            <person name="Zhuang Y."/>
            <person name="Zou Y."/>
            <person name="Lindquist E.A."/>
            <person name="Grimwood J."/>
            <person name="Barry K."/>
            <person name="Rokhsar D.S."/>
            <person name="Schmutz J."/>
            <person name="Stiller J.W."/>
            <person name="Grossman A.R."/>
            <person name="Prochnik S.E."/>
        </authorList>
    </citation>
    <scope>NUCLEOTIDE SEQUENCE [LARGE SCALE GENOMIC DNA]</scope>
    <source>
        <strain evidence="2">4086291</strain>
    </source>
</reference>
<gene>
    <name evidence="2" type="ORF">BU14_0313s0023</name>
</gene>
<organism evidence="2 3">
    <name type="scientific">Porphyra umbilicalis</name>
    <name type="common">Purple laver</name>
    <name type="synonym">Red alga</name>
    <dbReference type="NCBI Taxonomy" id="2786"/>
    <lineage>
        <taxon>Eukaryota</taxon>
        <taxon>Rhodophyta</taxon>
        <taxon>Bangiophyceae</taxon>
        <taxon>Bangiales</taxon>
        <taxon>Bangiaceae</taxon>
        <taxon>Porphyra</taxon>
    </lineage>
</organism>
<evidence type="ECO:0000256" key="1">
    <source>
        <dbReference type="SAM" id="MobiDB-lite"/>
    </source>
</evidence>
<feature type="compositionally biased region" description="Basic residues" evidence="1">
    <location>
        <begin position="147"/>
        <end position="176"/>
    </location>
</feature>
<name>A0A1X6NZK0_PORUM</name>
<keyword evidence="3" id="KW-1185">Reference proteome</keyword>
<dbReference type="EMBL" id="KV918967">
    <property type="protein sequence ID" value="OSX74038.1"/>
    <property type="molecule type" value="Genomic_DNA"/>
</dbReference>
<dbReference type="AlphaFoldDB" id="A0A1X6NZK0"/>